<dbReference type="EMBL" id="JAUSXK010000001">
    <property type="protein sequence ID" value="MDQ0643701.1"/>
    <property type="molecule type" value="Genomic_DNA"/>
</dbReference>
<sequence length="204" mass="21820">MLRPEATRGTEDVPSTSLGRMIITDFPRDLLMTGAIFGVAAFVWAGWAQERPPKHWIWRVILAVLGLGGAALAGISLPAAIRNWSEPTAISVGTPAFIVYIVVFWLEVAAMIALAIWASRKKRQDLIPVFVLAVVGIHFVPLAWVFVQPMYALVGMVLTGLAVLIGRMNETPIARSFWCGLTAAPVLLVAGIACAVAGFGALGD</sequence>
<feature type="transmembrane region" description="Helical" evidence="1">
    <location>
        <begin position="30"/>
        <end position="49"/>
    </location>
</feature>
<accession>A0ABU0P8M4</accession>
<evidence type="ECO:0000313" key="2">
    <source>
        <dbReference type="EMBL" id="MDQ0643701.1"/>
    </source>
</evidence>
<evidence type="ECO:0000313" key="3">
    <source>
        <dbReference type="Proteomes" id="UP001239085"/>
    </source>
</evidence>
<feature type="transmembrane region" description="Helical" evidence="1">
    <location>
        <begin position="56"/>
        <end position="77"/>
    </location>
</feature>
<reference evidence="2 3" key="1">
    <citation type="submission" date="2023-07" db="EMBL/GenBank/DDBJ databases">
        <title>Comparative genomics of wheat-associated soil bacteria to identify genetic determinants of phenazine resistance.</title>
        <authorList>
            <person name="Mouncey N."/>
        </authorList>
    </citation>
    <scope>NUCLEOTIDE SEQUENCE [LARGE SCALE GENOMIC DNA]</scope>
    <source>
        <strain evidence="2 3">W2I7</strain>
    </source>
</reference>
<keyword evidence="3" id="KW-1185">Reference proteome</keyword>
<dbReference type="Proteomes" id="UP001239085">
    <property type="component" value="Unassembled WGS sequence"/>
</dbReference>
<keyword evidence="1" id="KW-0812">Transmembrane</keyword>
<keyword evidence="1" id="KW-0472">Membrane</keyword>
<comment type="caution">
    <text evidence="2">The sequence shown here is derived from an EMBL/GenBank/DDBJ whole genome shotgun (WGS) entry which is preliminary data.</text>
</comment>
<organism evidence="2 3">
    <name type="scientific">Microbacterium murale</name>
    <dbReference type="NCBI Taxonomy" id="1081040"/>
    <lineage>
        <taxon>Bacteria</taxon>
        <taxon>Bacillati</taxon>
        <taxon>Actinomycetota</taxon>
        <taxon>Actinomycetes</taxon>
        <taxon>Micrococcales</taxon>
        <taxon>Microbacteriaceae</taxon>
        <taxon>Microbacterium</taxon>
    </lineage>
</organism>
<keyword evidence="1" id="KW-1133">Transmembrane helix</keyword>
<name>A0ABU0P8M4_9MICO</name>
<feature type="transmembrane region" description="Helical" evidence="1">
    <location>
        <begin position="150"/>
        <end position="166"/>
    </location>
</feature>
<feature type="transmembrane region" description="Helical" evidence="1">
    <location>
        <begin position="126"/>
        <end position="144"/>
    </location>
</feature>
<feature type="transmembrane region" description="Helical" evidence="1">
    <location>
        <begin position="97"/>
        <end position="119"/>
    </location>
</feature>
<gene>
    <name evidence="2" type="ORF">QFZ46_001861</name>
</gene>
<feature type="transmembrane region" description="Helical" evidence="1">
    <location>
        <begin position="178"/>
        <end position="202"/>
    </location>
</feature>
<protein>
    <submittedName>
        <fullName evidence="2">Membrane protein</fullName>
    </submittedName>
</protein>
<proteinExistence type="predicted"/>
<evidence type="ECO:0000256" key="1">
    <source>
        <dbReference type="SAM" id="Phobius"/>
    </source>
</evidence>